<comment type="subcellular location">
    <subcellularLocation>
        <location evidence="6">Cytoplasm</location>
    </subcellularLocation>
</comment>
<evidence type="ECO:0000259" key="7">
    <source>
        <dbReference type="Pfam" id="PF00590"/>
    </source>
</evidence>
<comment type="similarity">
    <text evidence="6">Belongs to the methyltransferase superfamily. RsmI family.</text>
</comment>
<evidence type="ECO:0000256" key="5">
    <source>
        <dbReference type="ARBA" id="ARBA00022691"/>
    </source>
</evidence>
<keyword evidence="3 6" id="KW-0489">Methyltransferase</keyword>
<dbReference type="FunFam" id="3.40.1010.10:FF:000007">
    <property type="entry name" value="Ribosomal RNA small subunit methyltransferase I"/>
    <property type="match status" value="1"/>
</dbReference>
<proteinExistence type="inferred from homology"/>
<evidence type="ECO:0000256" key="1">
    <source>
        <dbReference type="ARBA" id="ARBA00022490"/>
    </source>
</evidence>
<dbReference type="CDD" id="cd11648">
    <property type="entry name" value="RsmI"/>
    <property type="match status" value="1"/>
</dbReference>
<sequence>MDELIPGTLYLVATPIGNLKDWSVRAQEILAGVDIVLAEDTRVTGLLCHNAGIAVRLLSFHAHNTRQRIPEVISQLQQGHTLALVSDRGMPAISDPGQELVEAIWAHGLHVSVIPGPSAAITAFAASGFPAPFGFWGFLPRHGEPRRRVLAEIAQWPYAAVVFESPHHMDRTLMDLNTSVGICEIVLGREMTKRHEEYWRGSLQALVETPRSWQGECVLVIGPRKKIPGSSEVDWPQLVSRVERMIEQGMHPNDAIRQVARDNAIDRRELYQRLHGY</sequence>
<comment type="caution">
    <text evidence="8">The sequence shown here is derived from an EMBL/GenBank/DDBJ whole genome shotgun (WGS) entry which is preliminary data.</text>
</comment>
<dbReference type="NCBIfam" id="TIGR00096">
    <property type="entry name" value="16S rRNA (cytidine(1402)-2'-O)-methyltransferase"/>
    <property type="match status" value="1"/>
</dbReference>
<keyword evidence="2 6" id="KW-0698">rRNA processing</keyword>
<evidence type="ECO:0000256" key="2">
    <source>
        <dbReference type="ARBA" id="ARBA00022552"/>
    </source>
</evidence>
<comment type="catalytic activity">
    <reaction evidence="6">
        <text>cytidine(1402) in 16S rRNA + S-adenosyl-L-methionine = 2'-O-methylcytidine(1402) in 16S rRNA + S-adenosyl-L-homocysteine + H(+)</text>
        <dbReference type="Rhea" id="RHEA:42924"/>
        <dbReference type="Rhea" id="RHEA-COMP:10285"/>
        <dbReference type="Rhea" id="RHEA-COMP:10286"/>
        <dbReference type="ChEBI" id="CHEBI:15378"/>
        <dbReference type="ChEBI" id="CHEBI:57856"/>
        <dbReference type="ChEBI" id="CHEBI:59789"/>
        <dbReference type="ChEBI" id="CHEBI:74495"/>
        <dbReference type="ChEBI" id="CHEBI:82748"/>
        <dbReference type="EC" id="2.1.1.198"/>
    </reaction>
</comment>
<dbReference type="AlphaFoldDB" id="A0A2T2WH77"/>
<dbReference type="PIRSF" id="PIRSF005917">
    <property type="entry name" value="MTase_YraL"/>
    <property type="match status" value="1"/>
</dbReference>
<evidence type="ECO:0000313" key="9">
    <source>
        <dbReference type="Proteomes" id="UP000241848"/>
    </source>
</evidence>
<keyword evidence="1 6" id="KW-0963">Cytoplasm</keyword>
<dbReference type="Pfam" id="PF00590">
    <property type="entry name" value="TP_methylase"/>
    <property type="match status" value="1"/>
</dbReference>
<evidence type="ECO:0000256" key="4">
    <source>
        <dbReference type="ARBA" id="ARBA00022679"/>
    </source>
</evidence>
<dbReference type="EC" id="2.1.1.198" evidence="6"/>
<evidence type="ECO:0000256" key="6">
    <source>
        <dbReference type="HAMAP-Rule" id="MF_01877"/>
    </source>
</evidence>
<evidence type="ECO:0000313" key="8">
    <source>
        <dbReference type="EMBL" id="PSR21594.1"/>
    </source>
</evidence>
<gene>
    <name evidence="6 8" type="primary">rsmI</name>
    <name evidence="8" type="ORF">C7B45_10310</name>
</gene>
<dbReference type="Proteomes" id="UP000241848">
    <property type="component" value="Unassembled WGS sequence"/>
</dbReference>
<dbReference type="GO" id="GO:0070677">
    <property type="term" value="F:rRNA (cytosine-2'-O-)-methyltransferase activity"/>
    <property type="evidence" value="ECO:0007669"/>
    <property type="project" value="UniProtKB-UniRule"/>
</dbReference>
<accession>A0A2T2WH77</accession>
<dbReference type="HAMAP" id="MF_01877">
    <property type="entry name" value="16SrRNA_methyltr_I"/>
    <property type="match status" value="1"/>
</dbReference>
<name>A0A2T2WH77_9FIRM</name>
<dbReference type="EMBL" id="PXYV01000031">
    <property type="protein sequence ID" value="PSR21594.1"/>
    <property type="molecule type" value="Genomic_DNA"/>
</dbReference>
<evidence type="ECO:0000256" key="3">
    <source>
        <dbReference type="ARBA" id="ARBA00022603"/>
    </source>
</evidence>
<feature type="domain" description="Tetrapyrrole methylase" evidence="7">
    <location>
        <begin position="8"/>
        <end position="206"/>
    </location>
</feature>
<dbReference type="InterPro" id="IPR008189">
    <property type="entry name" value="rRNA_ssu_MeTfrase_I"/>
</dbReference>
<dbReference type="PANTHER" id="PTHR46111">
    <property type="entry name" value="RIBOSOMAL RNA SMALL SUBUNIT METHYLTRANSFERASE I"/>
    <property type="match status" value="1"/>
</dbReference>
<dbReference type="InterPro" id="IPR000878">
    <property type="entry name" value="4pyrrol_Mease"/>
</dbReference>
<dbReference type="SUPFAM" id="SSF53790">
    <property type="entry name" value="Tetrapyrrole methylase"/>
    <property type="match status" value="1"/>
</dbReference>
<organism evidence="8 9">
    <name type="scientific">Sulfobacillus acidophilus</name>
    <dbReference type="NCBI Taxonomy" id="53633"/>
    <lineage>
        <taxon>Bacteria</taxon>
        <taxon>Bacillati</taxon>
        <taxon>Bacillota</taxon>
        <taxon>Clostridia</taxon>
        <taxon>Eubacteriales</taxon>
        <taxon>Clostridiales Family XVII. Incertae Sedis</taxon>
        <taxon>Sulfobacillus</taxon>
    </lineage>
</organism>
<keyword evidence="5 6" id="KW-0949">S-adenosyl-L-methionine</keyword>
<dbReference type="Gene3D" id="3.40.1010.10">
    <property type="entry name" value="Cobalt-precorrin-4 Transmethylase, Domain 1"/>
    <property type="match status" value="1"/>
</dbReference>
<dbReference type="Gene3D" id="3.30.950.10">
    <property type="entry name" value="Methyltransferase, Cobalt-precorrin-4 Transmethylase, Domain 2"/>
    <property type="match status" value="1"/>
</dbReference>
<dbReference type="InterPro" id="IPR014777">
    <property type="entry name" value="4pyrrole_Mease_sub1"/>
</dbReference>
<dbReference type="PANTHER" id="PTHR46111:SF1">
    <property type="entry name" value="RIBOSOMAL RNA SMALL SUBUNIT METHYLTRANSFERASE I"/>
    <property type="match status" value="1"/>
</dbReference>
<dbReference type="GO" id="GO:0005737">
    <property type="term" value="C:cytoplasm"/>
    <property type="evidence" value="ECO:0007669"/>
    <property type="project" value="UniProtKB-SubCell"/>
</dbReference>
<dbReference type="InterPro" id="IPR035996">
    <property type="entry name" value="4pyrrol_Methylase_sf"/>
</dbReference>
<reference evidence="8 9" key="1">
    <citation type="journal article" date="2014" name="BMC Genomics">
        <title>Comparison of environmental and isolate Sulfobacillus genomes reveals diverse carbon, sulfur, nitrogen, and hydrogen metabolisms.</title>
        <authorList>
            <person name="Justice N.B."/>
            <person name="Norman A."/>
            <person name="Brown C.T."/>
            <person name="Singh A."/>
            <person name="Thomas B.C."/>
            <person name="Banfield J.F."/>
        </authorList>
    </citation>
    <scope>NUCLEOTIDE SEQUENCE [LARGE SCALE GENOMIC DNA]</scope>
    <source>
        <strain evidence="8">AMDSBA3</strain>
    </source>
</reference>
<protein>
    <recommendedName>
        <fullName evidence="6">Ribosomal RNA small subunit methyltransferase I</fullName>
        <ecNumber evidence="6">2.1.1.198</ecNumber>
    </recommendedName>
    <alternativeName>
        <fullName evidence="6">16S rRNA 2'-O-ribose C1402 methyltransferase</fullName>
    </alternativeName>
    <alternativeName>
        <fullName evidence="6">rRNA (cytidine-2'-O-)-methyltransferase RsmI</fullName>
    </alternativeName>
</protein>
<keyword evidence="4 6" id="KW-0808">Transferase</keyword>
<dbReference type="InterPro" id="IPR014776">
    <property type="entry name" value="4pyrrole_Mease_sub2"/>
</dbReference>
<comment type="function">
    <text evidence="6">Catalyzes the 2'-O-methylation of the ribose of cytidine 1402 (C1402) in 16S rRNA.</text>
</comment>